<evidence type="ECO:0000313" key="1">
    <source>
        <dbReference type="EMBL" id="WIA20588.1"/>
    </source>
</evidence>
<dbReference type="EMBL" id="CP126219">
    <property type="protein sequence ID" value="WIA20588.1"/>
    <property type="molecule type" value="Genomic_DNA"/>
</dbReference>
<name>A0ABY8UIV9_TETOB</name>
<organism evidence="1 2">
    <name type="scientific">Tetradesmus obliquus</name>
    <name type="common">Green alga</name>
    <name type="synonym">Acutodesmus obliquus</name>
    <dbReference type="NCBI Taxonomy" id="3088"/>
    <lineage>
        <taxon>Eukaryota</taxon>
        <taxon>Viridiplantae</taxon>
        <taxon>Chlorophyta</taxon>
        <taxon>core chlorophytes</taxon>
        <taxon>Chlorophyceae</taxon>
        <taxon>CS clade</taxon>
        <taxon>Sphaeropleales</taxon>
        <taxon>Scenedesmaceae</taxon>
        <taxon>Tetradesmus</taxon>
    </lineage>
</organism>
<proteinExistence type="predicted"/>
<gene>
    <name evidence="1" type="ORF">OEZ85_004975</name>
</gene>
<evidence type="ECO:0000313" key="2">
    <source>
        <dbReference type="Proteomes" id="UP001244341"/>
    </source>
</evidence>
<accession>A0ABY8UIV9</accession>
<dbReference type="Proteomes" id="UP001244341">
    <property type="component" value="Chromosome 12b"/>
</dbReference>
<reference evidence="1 2" key="1">
    <citation type="submission" date="2023-05" db="EMBL/GenBank/DDBJ databases">
        <title>A 100% complete, gapless, phased diploid assembly of the Scenedesmus obliquus UTEX 3031 genome.</title>
        <authorList>
            <person name="Biondi T.C."/>
            <person name="Hanschen E.R."/>
            <person name="Kwon T."/>
            <person name="Eng W."/>
            <person name="Kruse C.P.S."/>
            <person name="Koehler S.I."/>
            <person name="Kunde Y."/>
            <person name="Gleasner C.D."/>
            <person name="You Mak K.T."/>
            <person name="Polle J."/>
            <person name="Hovde B.T."/>
            <person name="Starkenburg S.R."/>
        </authorList>
    </citation>
    <scope>NUCLEOTIDE SEQUENCE [LARGE SCALE GENOMIC DNA]</scope>
    <source>
        <strain evidence="1 2">DOE0152z</strain>
    </source>
</reference>
<sequence>MSYSDGVDDRLDGTAAAFGTAAGARSCTTSAPARWSAYIFQQSSWLCLVIAVTATGCCGWIFPQSPQVQQTWESSSGPPLDGRFFGYSTPDVENCLGPTGMLAGCSTFALNY</sequence>
<protein>
    <submittedName>
        <fullName evidence="1">Uncharacterized protein</fullName>
    </submittedName>
</protein>
<keyword evidence="2" id="KW-1185">Reference proteome</keyword>